<dbReference type="GeneID" id="56926746"/>
<dbReference type="GO" id="GO:0016638">
    <property type="term" value="F:oxidoreductase activity, acting on the CH-NH2 group of donors"/>
    <property type="evidence" value="ECO:0007669"/>
    <property type="project" value="InterPro"/>
</dbReference>
<gene>
    <name evidence="2" type="ORF">BCV53_15050</name>
</gene>
<dbReference type="InterPro" id="IPR015084">
    <property type="entry name" value="QH-AmDH_gsu_dom"/>
</dbReference>
<feature type="domain" description="Quinohemoprotein amine dehydrogenase gamma subunit structural" evidence="1">
    <location>
        <begin position="33"/>
        <end position="101"/>
    </location>
</feature>
<dbReference type="Gene3D" id="4.10.940.10">
    <property type="entry name" value="Quinohemoprotein amine dehydrogenase, gamma subunit structural domain"/>
    <property type="match status" value="1"/>
</dbReference>
<dbReference type="NCBIfam" id="NF037958">
    <property type="entry name" value="QH_gamma"/>
    <property type="match status" value="1"/>
</dbReference>
<dbReference type="Proteomes" id="UP000093052">
    <property type="component" value="Chromosome"/>
</dbReference>
<accession>A0AAN0YQ12</accession>
<dbReference type="Pfam" id="PF08992">
    <property type="entry name" value="QH-AmDH_gamma"/>
    <property type="match status" value="1"/>
</dbReference>
<dbReference type="KEGG" id="ptl:AOT13_15020"/>
<protein>
    <submittedName>
        <fullName evidence="2">Quinohemoprotein amine dehydrogenase</fullName>
    </submittedName>
</protein>
<evidence type="ECO:0000313" key="3">
    <source>
        <dbReference type="Proteomes" id="UP000093052"/>
    </source>
</evidence>
<dbReference type="InterPro" id="IPR047830">
    <property type="entry name" value="QHNDH_gamma"/>
</dbReference>
<sequence length="105" mass="12085">MKHSRPLNYKGKQIIRKIEKGEKMEVQGLQLPIGCTTVFDPGWEADGSGMGLTMACQPMERDLYGCYGDCWWAAQVPDGLTKYPDWHQECPAVVRDWQKLKFFDE</sequence>
<name>A0AAN0YQ12_PARTM</name>
<dbReference type="RefSeq" id="WP_035501925.1">
    <property type="nucleotide sequence ID" value="NZ_CP012712.1"/>
</dbReference>
<evidence type="ECO:0000313" key="2">
    <source>
        <dbReference type="EMBL" id="ANZ31295.1"/>
    </source>
</evidence>
<evidence type="ECO:0000259" key="1">
    <source>
        <dbReference type="Pfam" id="PF08992"/>
    </source>
</evidence>
<proteinExistence type="predicted"/>
<reference evidence="3" key="1">
    <citation type="journal article" date="2016" name="Genome Announc.">
        <title>Complete Genome Sequence of Geobacillus thermoglucosidasius NCIMB 11955, the Progenitor of a Bioethanol Production Strain.</title>
        <authorList>
            <person name="Sheng L."/>
            <person name="Zhang Y."/>
            <person name="Minton N.P."/>
        </authorList>
    </citation>
    <scope>NUCLEOTIDE SEQUENCE [LARGE SCALE GENOMIC DNA]</scope>
    <source>
        <strain evidence="3">NCIMB 11955</strain>
    </source>
</reference>
<dbReference type="EMBL" id="CP016622">
    <property type="protein sequence ID" value="ANZ31295.1"/>
    <property type="molecule type" value="Genomic_DNA"/>
</dbReference>
<organism evidence="2 3">
    <name type="scientific">Parageobacillus thermoglucosidasius</name>
    <name type="common">Geobacillus thermoglucosidasius</name>
    <dbReference type="NCBI Taxonomy" id="1426"/>
    <lineage>
        <taxon>Bacteria</taxon>
        <taxon>Bacillati</taxon>
        <taxon>Bacillota</taxon>
        <taxon>Bacilli</taxon>
        <taxon>Bacillales</taxon>
        <taxon>Anoxybacillaceae</taxon>
        <taxon>Parageobacillus</taxon>
    </lineage>
</organism>
<dbReference type="AlphaFoldDB" id="A0AAN0YQ12"/>
<dbReference type="InterPro" id="IPR036487">
    <property type="entry name" value="QH-AmDH_gsu_sf"/>
</dbReference>
<keyword evidence="3" id="KW-1185">Reference proteome</keyword>
<dbReference type="SUPFAM" id="SSF69131">
    <property type="entry name" value="Quinohemoprotein amine dehydrogenase C chain"/>
    <property type="match status" value="1"/>
</dbReference>